<dbReference type="InterPro" id="IPR036388">
    <property type="entry name" value="WH-like_DNA-bd_sf"/>
</dbReference>
<organism evidence="7 8">
    <name type="scientific">Plantactinospora alkalitolerans</name>
    <dbReference type="NCBI Taxonomy" id="2789879"/>
    <lineage>
        <taxon>Bacteria</taxon>
        <taxon>Bacillati</taxon>
        <taxon>Actinomycetota</taxon>
        <taxon>Actinomycetes</taxon>
        <taxon>Micromonosporales</taxon>
        <taxon>Micromonosporaceae</taxon>
        <taxon>Plantactinospora</taxon>
    </lineage>
</organism>
<dbReference type="SMART" id="SM00028">
    <property type="entry name" value="TPR"/>
    <property type="match status" value="6"/>
</dbReference>
<dbReference type="InterPro" id="IPR051677">
    <property type="entry name" value="AfsR-DnrI-RedD_regulator"/>
</dbReference>
<evidence type="ECO:0000256" key="2">
    <source>
        <dbReference type="ARBA" id="ARBA00023015"/>
    </source>
</evidence>
<evidence type="ECO:0000256" key="5">
    <source>
        <dbReference type="PROSITE-ProRule" id="PRU01091"/>
    </source>
</evidence>
<evidence type="ECO:0000313" key="7">
    <source>
        <dbReference type="EMBL" id="MBF9130847.1"/>
    </source>
</evidence>
<feature type="domain" description="OmpR/PhoB-type" evidence="6">
    <location>
        <begin position="1"/>
        <end position="95"/>
    </location>
</feature>
<dbReference type="InterPro" id="IPR027417">
    <property type="entry name" value="P-loop_NTPase"/>
</dbReference>
<dbReference type="Gene3D" id="1.25.40.10">
    <property type="entry name" value="Tetratricopeptide repeat domain"/>
    <property type="match status" value="2"/>
</dbReference>
<keyword evidence="4" id="KW-0804">Transcription</keyword>
<comment type="caution">
    <text evidence="7">The sequence shown here is derived from an EMBL/GenBank/DDBJ whole genome shotgun (WGS) entry which is preliminary data.</text>
</comment>
<comment type="similarity">
    <text evidence="1">Belongs to the AfsR/DnrI/RedD regulatory family.</text>
</comment>
<dbReference type="CDD" id="cd15831">
    <property type="entry name" value="BTAD"/>
    <property type="match status" value="1"/>
</dbReference>
<keyword evidence="2" id="KW-0805">Transcription regulation</keyword>
<evidence type="ECO:0000256" key="3">
    <source>
        <dbReference type="ARBA" id="ARBA00023125"/>
    </source>
</evidence>
<gene>
    <name evidence="7" type="ORF">I0C86_18055</name>
</gene>
<dbReference type="InterPro" id="IPR041664">
    <property type="entry name" value="AAA_16"/>
</dbReference>
<sequence>MEFRVLGPLSVTTDTGETLEIGRPKLRLLLTVLLANANSVVSVESLVDSLWEVRPVRSARANLKTYIWALRRVLAPADPASATISTDPHGYSIKVPPDRLDMLVFERLAGAGRAAREQGDDQLAGVHFEESLALWRGSAFADVPSPTQAIAATVTHLEEQRLTVVEELFDVRVRSGRHAEVVGELQTWVLRYPLREHLWEQLMLALYRDGRQAEALAAYQRLRRRLIDDIGVEPSPSVQALHRRILATDPALSQTAEPVVVTAAKAAPTPPRQLPLDVATFVGRDEELDRVERHFAEAHANGPSLLVIHGSPGVGKSALAIRSTRLAAHRFPDGQLYLNLHGATPGATPMSPTDALGRFLRSLGVPASDVPYDLDEAATLFRTLTADRRILVVLDNAASTTQVRPLLPAGPDAAVLVTSRASLAALDGATHLHLSPLHPDAAYAMLDRLIHTSDRARDPAATRRLARLCDHLPLGLQLAGSRLKTRPTWTVAHMVERLTDERHRLAELAVGDLAVRTSLSVSYTALQRSDDPGDRAAARALCLLGPLRVNSIDLSLAAALFDTSVVEAGQVVEHLVDAHLVEAAEPGRYYLHDLVRLFAAEVAAERSGRDEVDAALTRGFRHLLSAARQCATLAYPRRTHYPVEVETAVPPPSGPDQAREWLERERNNLVSAARQALPGPVEHARLGVGIALSLHWFFLHARYPQNAIGLLEETIQATRRLGDRRSEANAHDSLGCALLSTGKLAEGMRRHEAGLAICREIGDSFGEQRALGNLGNAHLIRSQPEEAIPFLERQLALARAIDAEIGEAYALLCLGVAYNRLGRSDEAAGLLNRALAWSEQARDDYVASAVLVESGSTYIRQGRLPEAIVALERSIERARRAGYQDGEARALTALVQAWRLLGCTDTALRYAQEASSLAEASSNVRVKAALRTECAELVTASQ</sequence>
<feature type="DNA-binding region" description="OmpR/PhoB-type" evidence="5">
    <location>
        <begin position="1"/>
        <end position="95"/>
    </location>
</feature>
<dbReference type="SMART" id="SM00862">
    <property type="entry name" value="Trans_reg_C"/>
    <property type="match status" value="1"/>
</dbReference>
<proteinExistence type="inferred from homology"/>
<keyword evidence="3 5" id="KW-0238">DNA-binding</keyword>
<dbReference type="InterPro" id="IPR001867">
    <property type="entry name" value="OmpR/PhoB-type_DNA-bd"/>
</dbReference>
<dbReference type="InterPro" id="IPR005158">
    <property type="entry name" value="BTAD"/>
</dbReference>
<evidence type="ECO:0000256" key="1">
    <source>
        <dbReference type="ARBA" id="ARBA00005820"/>
    </source>
</evidence>
<protein>
    <submittedName>
        <fullName evidence="7">Tetratricopeptide repeat protein</fullName>
    </submittedName>
</protein>
<dbReference type="Pfam" id="PF03704">
    <property type="entry name" value="BTAD"/>
    <property type="match status" value="1"/>
</dbReference>
<dbReference type="RefSeq" id="WP_196202414.1">
    <property type="nucleotide sequence ID" value="NZ_JADPUN010000172.1"/>
</dbReference>
<dbReference type="PROSITE" id="PS51755">
    <property type="entry name" value="OMPR_PHOB"/>
    <property type="match status" value="1"/>
</dbReference>
<dbReference type="Pfam" id="PF13191">
    <property type="entry name" value="AAA_16"/>
    <property type="match status" value="1"/>
</dbReference>
<dbReference type="EMBL" id="JADPUN010000172">
    <property type="protein sequence ID" value="MBF9130847.1"/>
    <property type="molecule type" value="Genomic_DNA"/>
</dbReference>
<dbReference type="SUPFAM" id="SSF48452">
    <property type="entry name" value="TPR-like"/>
    <property type="match status" value="3"/>
</dbReference>
<dbReference type="SUPFAM" id="SSF46894">
    <property type="entry name" value="C-terminal effector domain of the bipartite response regulators"/>
    <property type="match status" value="1"/>
</dbReference>
<evidence type="ECO:0000259" key="6">
    <source>
        <dbReference type="PROSITE" id="PS51755"/>
    </source>
</evidence>
<dbReference type="InterPro" id="IPR011990">
    <property type="entry name" value="TPR-like_helical_dom_sf"/>
</dbReference>
<name>A0ABS0GXC1_9ACTN</name>
<dbReference type="Gene3D" id="3.40.50.300">
    <property type="entry name" value="P-loop containing nucleotide triphosphate hydrolases"/>
    <property type="match status" value="1"/>
</dbReference>
<keyword evidence="8" id="KW-1185">Reference proteome</keyword>
<dbReference type="Pfam" id="PF00486">
    <property type="entry name" value="Trans_reg_C"/>
    <property type="match status" value="1"/>
</dbReference>
<evidence type="ECO:0000313" key="8">
    <source>
        <dbReference type="Proteomes" id="UP000638560"/>
    </source>
</evidence>
<dbReference type="Gene3D" id="1.10.10.10">
    <property type="entry name" value="Winged helix-like DNA-binding domain superfamily/Winged helix DNA-binding domain"/>
    <property type="match status" value="1"/>
</dbReference>
<dbReference type="Proteomes" id="UP000638560">
    <property type="component" value="Unassembled WGS sequence"/>
</dbReference>
<accession>A0ABS0GXC1</accession>
<dbReference type="PRINTS" id="PR00364">
    <property type="entry name" value="DISEASERSIST"/>
</dbReference>
<evidence type="ECO:0000256" key="4">
    <source>
        <dbReference type="ARBA" id="ARBA00023163"/>
    </source>
</evidence>
<dbReference type="InterPro" id="IPR019734">
    <property type="entry name" value="TPR_rpt"/>
</dbReference>
<dbReference type="Pfam" id="PF13424">
    <property type="entry name" value="TPR_12"/>
    <property type="match status" value="1"/>
</dbReference>
<dbReference type="SUPFAM" id="SSF52540">
    <property type="entry name" value="P-loop containing nucleoside triphosphate hydrolases"/>
    <property type="match status" value="1"/>
</dbReference>
<dbReference type="PANTHER" id="PTHR35807:SF1">
    <property type="entry name" value="TRANSCRIPTIONAL REGULATOR REDD"/>
    <property type="match status" value="1"/>
</dbReference>
<dbReference type="SMART" id="SM01043">
    <property type="entry name" value="BTAD"/>
    <property type="match status" value="1"/>
</dbReference>
<dbReference type="PANTHER" id="PTHR35807">
    <property type="entry name" value="TRANSCRIPTIONAL REGULATOR REDD-RELATED"/>
    <property type="match status" value="1"/>
</dbReference>
<dbReference type="InterPro" id="IPR016032">
    <property type="entry name" value="Sig_transdc_resp-reg_C-effctor"/>
</dbReference>
<reference evidence="7 8" key="1">
    <citation type="submission" date="2020-11" db="EMBL/GenBank/DDBJ databases">
        <title>A novel isolate from a Black sea contaminated sediment with potential to produce alkanes: Plantactinospora alkalitolerans sp. nov.</title>
        <authorList>
            <person name="Carro L."/>
            <person name="Veyisoglu A."/>
            <person name="Guven K."/>
            <person name="Schumann P."/>
            <person name="Klenk H.-P."/>
            <person name="Sahin N."/>
        </authorList>
    </citation>
    <scope>NUCLEOTIDE SEQUENCE [LARGE SCALE GENOMIC DNA]</scope>
    <source>
        <strain evidence="7 8">S1510</strain>
    </source>
</reference>